<evidence type="ECO:0000259" key="3">
    <source>
        <dbReference type="SMART" id="SM00829"/>
    </source>
</evidence>
<dbReference type="Pfam" id="PF00107">
    <property type="entry name" value="ADH_zinc_N"/>
    <property type="match status" value="1"/>
</dbReference>
<dbReference type="InterPro" id="IPR047618">
    <property type="entry name" value="QOR-like"/>
</dbReference>
<comment type="caution">
    <text evidence="4">The sequence shown here is derived from an EMBL/GenBank/DDBJ whole genome shotgun (WGS) entry which is preliminary data.</text>
</comment>
<reference evidence="4 5" key="1">
    <citation type="submission" date="2017-07" db="EMBL/GenBank/DDBJ databases">
        <title>Sandarakinorhabdus cyanobacteriorum sp. nov., a novel bacterium isolated from cyanobacterial aggregates in a eutrophic lake.</title>
        <authorList>
            <person name="Cai H."/>
        </authorList>
    </citation>
    <scope>NUCLEOTIDE SEQUENCE [LARGE SCALE GENOMIC DNA]</scope>
    <source>
        <strain evidence="4 5">TH057</strain>
    </source>
</reference>
<dbReference type="InterPro" id="IPR011032">
    <property type="entry name" value="GroES-like_sf"/>
</dbReference>
<dbReference type="Pfam" id="PF08240">
    <property type="entry name" value="ADH_N"/>
    <property type="match status" value="1"/>
</dbReference>
<evidence type="ECO:0000256" key="1">
    <source>
        <dbReference type="ARBA" id="ARBA00022857"/>
    </source>
</evidence>
<dbReference type="SUPFAM" id="SSF51735">
    <property type="entry name" value="NAD(P)-binding Rossmann-fold domains"/>
    <property type="match status" value="1"/>
</dbReference>
<dbReference type="OrthoDB" id="9806940at2"/>
<dbReference type="GO" id="GO:0003960">
    <property type="term" value="F:quinone reductase (NADPH) activity"/>
    <property type="evidence" value="ECO:0007669"/>
    <property type="project" value="InterPro"/>
</dbReference>
<evidence type="ECO:0000313" key="5">
    <source>
        <dbReference type="Proteomes" id="UP000216991"/>
    </source>
</evidence>
<dbReference type="SUPFAM" id="SSF50129">
    <property type="entry name" value="GroES-like"/>
    <property type="match status" value="1"/>
</dbReference>
<dbReference type="InterPro" id="IPR002364">
    <property type="entry name" value="Quin_OxRdtase/zeta-crystal_CS"/>
</dbReference>
<dbReference type="PANTHER" id="PTHR48106:SF13">
    <property type="entry name" value="QUINONE OXIDOREDUCTASE-RELATED"/>
    <property type="match status" value="1"/>
</dbReference>
<dbReference type="Proteomes" id="UP000216991">
    <property type="component" value="Unassembled WGS sequence"/>
</dbReference>
<dbReference type="GO" id="GO:0005829">
    <property type="term" value="C:cytosol"/>
    <property type="evidence" value="ECO:0007669"/>
    <property type="project" value="TreeGrafter"/>
</dbReference>
<dbReference type="Gene3D" id="3.40.50.720">
    <property type="entry name" value="NAD(P)-binding Rossmann-like Domain"/>
    <property type="match status" value="1"/>
</dbReference>
<evidence type="ECO:0000313" key="4">
    <source>
        <dbReference type="EMBL" id="OYQ35770.1"/>
    </source>
</evidence>
<dbReference type="CDD" id="cd05286">
    <property type="entry name" value="QOR2"/>
    <property type="match status" value="1"/>
</dbReference>
<dbReference type="SMART" id="SM00829">
    <property type="entry name" value="PKS_ER"/>
    <property type="match status" value="1"/>
</dbReference>
<dbReference type="GO" id="GO:0070402">
    <property type="term" value="F:NADPH binding"/>
    <property type="evidence" value="ECO:0007669"/>
    <property type="project" value="TreeGrafter"/>
</dbReference>
<dbReference type="PANTHER" id="PTHR48106">
    <property type="entry name" value="QUINONE OXIDOREDUCTASE PIG3-RELATED"/>
    <property type="match status" value="1"/>
</dbReference>
<protein>
    <recommendedName>
        <fullName evidence="3">Enoyl reductase (ER) domain-containing protein</fullName>
    </recommendedName>
</protein>
<dbReference type="InterPro" id="IPR020843">
    <property type="entry name" value="ER"/>
</dbReference>
<organism evidence="4 5">
    <name type="scientific">Sandarakinorhabdus cyanobacteriorum</name>
    <dbReference type="NCBI Taxonomy" id="1981098"/>
    <lineage>
        <taxon>Bacteria</taxon>
        <taxon>Pseudomonadati</taxon>
        <taxon>Pseudomonadota</taxon>
        <taxon>Alphaproteobacteria</taxon>
        <taxon>Sphingomonadales</taxon>
        <taxon>Sphingosinicellaceae</taxon>
        <taxon>Sandarakinorhabdus</taxon>
    </lineage>
</organism>
<feature type="domain" description="Enoyl reductase (ER)" evidence="3">
    <location>
        <begin position="10"/>
        <end position="324"/>
    </location>
</feature>
<dbReference type="RefSeq" id="WP_094472422.1">
    <property type="nucleotide sequence ID" value="NZ_NOXT01000051.1"/>
</dbReference>
<dbReference type="GO" id="GO:0035925">
    <property type="term" value="F:mRNA 3'-UTR AU-rich region binding"/>
    <property type="evidence" value="ECO:0007669"/>
    <property type="project" value="TreeGrafter"/>
</dbReference>
<dbReference type="InterPro" id="IPR013154">
    <property type="entry name" value="ADH-like_N"/>
</dbReference>
<dbReference type="InterPro" id="IPR013149">
    <property type="entry name" value="ADH-like_C"/>
</dbReference>
<sequence length="331" mass="33927">MKAVQYHELGEPEVLKLEEVPDPAPGPDDLLVAVKAAGVNYSDAGKRRGLYLEPTPLPYCPGSEVAGTVVSMGANVSGFALGDRVVGLLPSRSGGYAELAALPARTAIVIPAAMDYATAVTLPNQGATALNLLTTMARLAKGESVLVHAAAGGVGGLIIQLAKHLGAGTVIGLASNAAKRDHVLALGADAAFDSTNLNWVGEVRAITKGAGVDIVLDSVGGDAFNSSLDCLAPFGRVICYGLASGVPHQVSPLRLMRPSQMVAGFHLDGIVNDDSRFASDLQRLVDMAASGGLKPVIGKRFALTDAIAAHHFIESRQSLGKLVIEPAGAAS</sequence>
<dbReference type="AlphaFoldDB" id="A0A255Z557"/>
<proteinExistence type="predicted"/>
<dbReference type="Gene3D" id="3.90.180.10">
    <property type="entry name" value="Medium-chain alcohol dehydrogenases, catalytic domain"/>
    <property type="match status" value="1"/>
</dbReference>
<accession>A0A255Z557</accession>
<dbReference type="GO" id="GO:0008270">
    <property type="term" value="F:zinc ion binding"/>
    <property type="evidence" value="ECO:0007669"/>
    <property type="project" value="InterPro"/>
</dbReference>
<dbReference type="EMBL" id="NOXT01000051">
    <property type="protein sequence ID" value="OYQ35770.1"/>
    <property type="molecule type" value="Genomic_DNA"/>
</dbReference>
<dbReference type="PROSITE" id="PS01162">
    <property type="entry name" value="QOR_ZETA_CRYSTAL"/>
    <property type="match status" value="1"/>
</dbReference>
<keyword evidence="2" id="KW-0560">Oxidoreductase</keyword>
<name>A0A255Z557_9SPHN</name>
<keyword evidence="1" id="KW-0521">NADP</keyword>
<gene>
    <name evidence="4" type="ORF">CHU93_01350</name>
</gene>
<dbReference type="InterPro" id="IPR036291">
    <property type="entry name" value="NAD(P)-bd_dom_sf"/>
</dbReference>
<keyword evidence="5" id="KW-1185">Reference proteome</keyword>
<evidence type="ECO:0000256" key="2">
    <source>
        <dbReference type="ARBA" id="ARBA00023002"/>
    </source>
</evidence>